<evidence type="ECO:0008006" key="3">
    <source>
        <dbReference type="Google" id="ProtNLM"/>
    </source>
</evidence>
<reference evidence="2" key="1">
    <citation type="journal article" date="2019" name="Int. J. Syst. Evol. Microbiol.">
        <title>The Global Catalogue of Microorganisms (GCM) 10K type strain sequencing project: providing services to taxonomists for standard genome sequencing and annotation.</title>
        <authorList>
            <consortium name="The Broad Institute Genomics Platform"/>
            <consortium name="The Broad Institute Genome Sequencing Center for Infectious Disease"/>
            <person name="Wu L."/>
            <person name="Ma J."/>
        </authorList>
    </citation>
    <scope>NUCLEOTIDE SEQUENCE [LARGE SCALE GENOMIC DNA]</scope>
    <source>
        <strain evidence="2">KCTC 62192</strain>
    </source>
</reference>
<proteinExistence type="predicted"/>
<accession>A0ABV7AFB0</accession>
<dbReference type="RefSeq" id="WP_377832697.1">
    <property type="nucleotide sequence ID" value="NZ_JBHRSK010000004.1"/>
</dbReference>
<evidence type="ECO:0000313" key="2">
    <source>
        <dbReference type="Proteomes" id="UP001595443"/>
    </source>
</evidence>
<dbReference type="EMBL" id="JBHRSK010000004">
    <property type="protein sequence ID" value="MFC2968048.1"/>
    <property type="molecule type" value="Genomic_DNA"/>
</dbReference>
<gene>
    <name evidence="1" type="ORF">ACFOES_08085</name>
</gene>
<name>A0ABV7AFB0_9RHOB</name>
<evidence type="ECO:0000313" key="1">
    <source>
        <dbReference type="EMBL" id="MFC2968048.1"/>
    </source>
</evidence>
<comment type="caution">
    <text evidence="1">The sequence shown here is derived from an EMBL/GenBank/DDBJ whole genome shotgun (WGS) entry which is preliminary data.</text>
</comment>
<keyword evidence="2" id="KW-1185">Reference proteome</keyword>
<dbReference type="Proteomes" id="UP001595443">
    <property type="component" value="Unassembled WGS sequence"/>
</dbReference>
<sequence length="191" mass="21767">MTKALPFHRVFSDHDGSGDTFPGFLLVNHGRTETATPEDLAWSYAQNTLRSIEFGLENLGTPEAAFPALYMARHTLELYLKGLVPDWKSRRGDKTSHHIDYLSDILRERLLEDYDEVEVGALSDFLEQFAMLDPKGMAFRYRDGAVVSFGQAPLDAPEIWVDFVALRDALTLTFEALDKVWRKNRQREAAE</sequence>
<organism evidence="1 2">
    <name type="scientific">Acidimangrovimonas pyrenivorans</name>
    <dbReference type="NCBI Taxonomy" id="2030798"/>
    <lineage>
        <taxon>Bacteria</taxon>
        <taxon>Pseudomonadati</taxon>
        <taxon>Pseudomonadota</taxon>
        <taxon>Alphaproteobacteria</taxon>
        <taxon>Rhodobacterales</taxon>
        <taxon>Paracoccaceae</taxon>
        <taxon>Acidimangrovimonas</taxon>
    </lineage>
</organism>
<protein>
    <recommendedName>
        <fullName evidence="3">HEPN domain-containing protein</fullName>
    </recommendedName>
</protein>